<dbReference type="PANTHER" id="PTHR11439:SF483">
    <property type="entry name" value="PEPTIDE SYNTHASE GLIP-LIKE, PUTATIVE (AFU_ORTHOLOGUE AFUA_3G12920)-RELATED"/>
    <property type="match status" value="1"/>
</dbReference>
<dbReference type="EMBL" id="QJKJ01001265">
    <property type="protein sequence ID" value="RDY08498.1"/>
    <property type="molecule type" value="Genomic_DNA"/>
</dbReference>
<dbReference type="Proteomes" id="UP000257109">
    <property type="component" value="Unassembled WGS sequence"/>
</dbReference>
<evidence type="ECO:0000313" key="1">
    <source>
        <dbReference type="EMBL" id="RDY08498.1"/>
    </source>
</evidence>
<gene>
    <name evidence="1" type="ORF">CR513_07269</name>
</gene>
<organism evidence="1 2">
    <name type="scientific">Mucuna pruriens</name>
    <name type="common">Velvet bean</name>
    <name type="synonym">Dolichos pruriens</name>
    <dbReference type="NCBI Taxonomy" id="157652"/>
    <lineage>
        <taxon>Eukaryota</taxon>
        <taxon>Viridiplantae</taxon>
        <taxon>Streptophyta</taxon>
        <taxon>Embryophyta</taxon>
        <taxon>Tracheophyta</taxon>
        <taxon>Spermatophyta</taxon>
        <taxon>Magnoliopsida</taxon>
        <taxon>eudicotyledons</taxon>
        <taxon>Gunneridae</taxon>
        <taxon>Pentapetalae</taxon>
        <taxon>rosids</taxon>
        <taxon>fabids</taxon>
        <taxon>Fabales</taxon>
        <taxon>Fabaceae</taxon>
        <taxon>Papilionoideae</taxon>
        <taxon>50 kb inversion clade</taxon>
        <taxon>NPAAA clade</taxon>
        <taxon>indigoferoid/millettioid clade</taxon>
        <taxon>Phaseoleae</taxon>
        <taxon>Mucuna</taxon>
    </lineage>
</organism>
<dbReference type="AlphaFoldDB" id="A0A371I0C0"/>
<dbReference type="PANTHER" id="PTHR11439">
    <property type="entry name" value="GAG-POL-RELATED RETROTRANSPOSON"/>
    <property type="match status" value="1"/>
</dbReference>
<name>A0A371I0C0_MUCPR</name>
<dbReference type="OrthoDB" id="414945at2759"/>
<keyword evidence="2" id="KW-1185">Reference proteome</keyword>
<evidence type="ECO:0000313" key="2">
    <source>
        <dbReference type="Proteomes" id="UP000257109"/>
    </source>
</evidence>
<sequence length="176" mass="20107">MHPFVSLSKDEEGKPVDQTIYRGMIGSLLYLTTNRPNIIYLVNTINYSLFYKKNQDLRLAGYYDTDYVGDKIERKSTNGGCHFIRPCLVSWASKKLNFIALSTIEVEYVSSASCCSQLLGVAINLSKNPIQYSKAKNIEIRHHFIRDCVQKGIFNIKFINGPIYVQNLYLKNVVPL</sequence>
<feature type="non-terminal residue" evidence="1">
    <location>
        <position position="1"/>
    </location>
</feature>
<dbReference type="STRING" id="157652.A0A371I0C0"/>
<protein>
    <submittedName>
        <fullName evidence="1">Mitochondrial protein</fullName>
    </submittedName>
</protein>
<dbReference type="CDD" id="cd09272">
    <property type="entry name" value="RNase_HI_RT_Ty1"/>
    <property type="match status" value="1"/>
</dbReference>
<reference evidence="1" key="1">
    <citation type="submission" date="2018-05" db="EMBL/GenBank/DDBJ databases">
        <title>Draft genome of Mucuna pruriens seed.</title>
        <authorList>
            <person name="Nnadi N.E."/>
            <person name="Vos R."/>
            <person name="Hasami M.H."/>
            <person name="Devisetty U.K."/>
            <person name="Aguiy J.C."/>
        </authorList>
    </citation>
    <scope>NUCLEOTIDE SEQUENCE [LARGE SCALE GENOMIC DNA]</scope>
    <source>
        <strain evidence="1">JCA_2017</strain>
    </source>
</reference>
<proteinExistence type="predicted"/>
<accession>A0A371I0C0</accession>
<comment type="caution">
    <text evidence="1">The sequence shown here is derived from an EMBL/GenBank/DDBJ whole genome shotgun (WGS) entry which is preliminary data.</text>
</comment>